<evidence type="ECO:0000259" key="3">
    <source>
        <dbReference type="PROSITE" id="PS51677"/>
    </source>
</evidence>
<dbReference type="Pfam" id="PF01522">
    <property type="entry name" value="Polysacc_deac_1"/>
    <property type="match status" value="1"/>
</dbReference>
<evidence type="ECO:0000313" key="4">
    <source>
        <dbReference type="EMBL" id="KAA3953173.1"/>
    </source>
</evidence>
<dbReference type="PANTHER" id="PTHR34216">
    <property type="match status" value="1"/>
</dbReference>
<name>A0A5M5C5P0_BACOV</name>
<dbReference type="InterPro" id="IPR002509">
    <property type="entry name" value="NODB_dom"/>
</dbReference>
<dbReference type="Proteomes" id="UP000323717">
    <property type="component" value="Unassembled WGS sequence"/>
</dbReference>
<comment type="caution">
    <text evidence="4">The sequence shown here is derived from an EMBL/GenBank/DDBJ whole genome shotgun (WGS) entry which is preliminary data.</text>
</comment>
<dbReference type="PANTHER" id="PTHR34216:SF3">
    <property type="entry name" value="POLY-BETA-1,6-N-ACETYL-D-GLUCOSAMINE N-DEACETYLASE"/>
    <property type="match status" value="1"/>
</dbReference>
<dbReference type="SUPFAM" id="SSF88713">
    <property type="entry name" value="Glycoside hydrolase/deacetylase"/>
    <property type="match status" value="1"/>
</dbReference>
<evidence type="ECO:0000256" key="1">
    <source>
        <dbReference type="ARBA" id="ARBA00004613"/>
    </source>
</evidence>
<organism evidence="4 5">
    <name type="scientific">Bacteroides ovatus</name>
    <dbReference type="NCBI Taxonomy" id="28116"/>
    <lineage>
        <taxon>Bacteria</taxon>
        <taxon>Pseudomonadati</taxon>
        <taxon>Bacteroidota</taxon>
        <taxon>Bacteroidia</taxon>
        <taxon>Bacteroidales</taxon>
        <taxon>Bacteroidaceae</taxon>
        <taxon>Bacteroides</taxon>
    </lineage>
</organism>
<feature type="domain" description="NodB homology" evidence="3">
    <location>
        <begin position="77"/>
        <end position="233"/>
    </location>
</feature>
<comment type="subcellular location">
    <subcellularLocation>
        <location evidence="1">Secreted</location>
    </subcellularLocation>
</comment>
<dbReference type="Gene3D" id="3.20.20.370">
    <property type="entry name" value="Glycoside hydrolase/deacetylase"/>
    <property type="match status" value="1"/>
</dbReference>
<dbReference type="CDD" id="cd10918">
    <property type="entry name" value="CE4_NodB_like_5s_6s"/>
    <property type="match status" value="1"/>
</dbReference>
<dbReference type="GO" id="GO:0005975">
    <property type="term" value="P:carbohydrate metabolic process"/>
    <property type="evidence" value="ECO:0007669"/>
    <property type="project" value="InterPro"/>
</dbReference>
<reference evidence="4 5" key="1">
    <citation type="journal article" date="2019" name="Nat. Med.">
        <title>A library of human gut bacterial isolates paired with longitudinal multiomics data enables mechanistic microbiome research.</title>
        <authorList>
            <person name="Poyet M."/>
            <person name="Groussin M."/>
            <person name="Gibbons S.M."/>
            <person name="Avila-Pacheco J."/>
            <person name="Jiang X."/>
            <person name="Kearney S.M."/>
            <person name="Perrotta A.R."/>
            <person name="Berdy B."/>
            <person name="Zhao S."/>
            <person name="Lieberman T.D."/>
            <person name="Swanson P.K."/>
            <person name="Smith M."/>
            <person name="Roesemann S."/>
            <person name="Alexander J.E."/>
            <person name="Rich S.A."/>
            <person name="Livny J."/>
            <person name="Vlamakis H."/>
            <person name="Clish C."/>
            <person name="Bullock K."/>
            <person name="Deik A."/>
            <person name="Scott J."/>
            <person name="Pierce K.A."/>
            <person name="Xavier R.J."/>
            <person name="Alm E.J."/>
        </authorList>
    </citation>
    <scope>NUCLEOTIDE SEQUENCE [LARGE SCALE GENOMIC DNA]</scope>
    <source>
        <strain evidence="4 5">BIOML-A163</strain>
    </source>
</reference>
<proteinExistence type="predicted"/>
<evidence type="ECO:0000313" key="5">
    <source>
        <dbReference type="Proteomes" id="UP000323717"/>
    </source>
</evidence>
<dbReference type="AlphaFoldDB" id="A0A5M5C5P0"/>
<dbReference type="EMBL" id="VWLE01000062">
    <property type="protein sequence ID" value="KAA3953173.1"/>
    <property type="molecule type" value="Genomic_DNA"/>
</dbReference>
<keyword evidence="2" id="KW-0732">Signal</keyword>
<dbReference type="PROSITE" id="PS51677">
    <property type="entry name" value="NODB"/>
    <property type="match status" value="1"/>
</dbReference>
<dbReference type="InterPro" id="IPR051398">
    <property type="entry name" value="Polysacch_Deacetylase"/>
</dbReference>
<dbReference type="GO" id="GO:0005576">
    <property type="term" value="C:extracellular region"/>
    <property type="evidence" value="ECO:0007669"/>
    <property type="project" value="UniProtKB-SubCell"/>
</dbReference>
<sequence length="233" mass="27060">MKLVRRAIGKCCHMFHTNVAKLFSERGRVLMLHWVGDEVQDEETEPFRISTEQCRKFLQWLKSKKTIRLENWEKEHDFFALTIDDVPENFYHNAYPLLEEAGIPFTLFVNVSLLDKEEFITRKQLVEMSQSELCTIASHGVSHGEFALLNKEQALQDLQDSKCELEQIIGKPVEMFAYPYGSYYACGYANKHLAGKVYKYAFGTVACPITKPSFLKKYYLPRINVDKNNLNTL</sequence>
<gene>
    <name evidence="4" type="ORF">F3D71_06770</name>
</gene>
<protein>
    <submittedName>
        <fullName evidence="4">Polysaccharide deacetylase family protein</fullName>
    </submittedName>
</protein>
<dbReference type="GO" id="GO:0016810">
    <property type="term" value="F:hydrolase activity, acting on carbon-nitrogen (but not peptide) bonds"/>
    <property type="evidence" value="ECO:0007669"/>
    <property type="project" value="InterPro"/>
</dbReference>
<evidence type="ECO:0000256" key="2">
    <source>
        <dbReference type="ARBA" id="ARBA00022729"/>
    </source>
</evidence>
<accession>A0A5M5C5P0</accession>
<dbReference type="InterPro" id="IPR011330">
    <property type="entry name" value="Glyco_hydro/deAcase_b/a-brl"/>
</dbReference>